<sequence length="104" mass="11664">MYSIGRVKKGSGLSGISYRDVLMDLGTLYRSTCDVVSMMVLLSRMCCGRLSGEYNVGFINKYGDGSWCMRAIMLAEWRLEIAICIECDGDEGTRIRDESLNSLR</sequence>
<evidence type="ECO:0000313" key="1">
    <source>
        <dbReference type="EMBL" id="KAK9166292.1"/>
    </source>
</evidence>
<name>A0AAP0L9G8_9MAGN</name>
<dbReference type="Proteomes" id="UP001419268">
    <property type="component" value="Unassembled WGS sequence"/>
</dbReference>
<organism evidence="1 2">
    <name type="scientific">Stephania cephalantha</name>
    <dbReference type="NCBI Taxonomy" id="152367"/>
    <lineage>
        <taxon>Eukaryota</taxon>
        <taxon>Viridiplantae</taxon>
        <taxon>Streptophyta</taxon>
        <taxon>Embryophyta</taxon>
        <taxon>Tracheophyta</taxon>
        <taxon>Spermatophyta</taxon>
        <taxon>Magnoliopsida</taxon>
        <taxon>Ranunculales</taxon>
        <taxon>Menispermaceae</taxon>
        <taxon>Menispermoideae</taxon>
        <taxon>Cissampelideae</taxon>
        <taxon>Stephania</taxon>
    </lineage>
</organism>
<gene>
    <name evidence="1" type="ORF">Scep_001483</name>
</gene>
<protein>
    <submittedName>
        <fullName evidence="1">Uncharacterized protein</fullName>
    </submittedName>
</protein>
<dbReference type="EMBL" id="JBBNAG010000001">
    <property type="protein sequence ID" value="KAK9166292.1"/>
    <property type="molecule type" value="Genomic_DNA"/>
</dbReference>
<dbReference type="AlphaFoldDB" id="A0AAP0L9G8"/>
<evidence type="ECO:0000313" key="2">
    <source>
        <dbReference type="Proteomes" id="UP001419268"/>
    </source>
</evidence>
<proteinExistence type="predicted"/>
<keyword evidence="2" id="KW-1185">Reference proteome</keyword>
<reference evidence="1 2" key="1">
    <citation type="submission" date="2024-01" db="EMBL/GenBank/DDBJ databases">
        <title>Genome assemblies of Stephania.</title>
        <authorList>
            <person name="Yang L."/>
        </authorList>
    </citation>
    <scope>NUCLEOTIDE SEQUENCE [LARGE SCALE GENOMIC DNA]</scope>
    <source>
        <strain evidence="1">JXDWG</strain>
        <tissue evidence="1">Leaf</tissue>
    </source>
</reference>
<comment type="caution">
    <text evidence="1">The sequence shown here is derived from an EMBL/GenBank/DDBJ whole genome shotgun (WGS) entry which is preliminary data.</text>
</comment>
<accession>A0AAP0L9G8</accession>